<dbReference type="Pfam" id="PF00683">
    <property type="entry name" value="TB"/>
    <property type="match status" value="1"/>
</dbReference>
<keyword evidence="2" id="KW-0272">Extracellular matrix</keyword>
<evidence type="ECO:0008006" key="15">
    <source>
        <dbReference type="Google" id="ProtNLM"/>
    </source>
</evidence>
<dbReference type="SMART" id="SM00179">
    <property type="entry name" value="EGF_CA"/>
    <property type="match status" value="4"/>
</dbReference>
<dbReference type="PANTHER" id="PTHR24034:SF209">
    <property type="entry name" value="EGF-LIKE DOMAIN-CONTAINING PROTEIN"/>
    <property type="match status" value="1"/>
</dbReference>
<dbReference type="CDD" id="cd00054">
    <property type="entry name" value="EGF_CA"/>
    <property type="match status" value="1"/>
</dbReference>
<dbReference type="InterPro" id="IPR000742">
    <property type="entry name" value="EGF"/>
</dbReference>
<dbReference type="OMA" id="APPGTEC"/>
<evidence type="ECO:0000313" key="14">
    <source>
        <dbReference type="Proteomes" id="UP000694380"/>
    </source>
</evidence>
<dbReference type="PROSITE" id="PS50026">
    <property type="entry name" value="EGF_3"/>
    <property type="match status" value="1"/>
</dbReference>
<feature type="domain" description="TB" evidence="12">
    <location>
        <begin position="41"/>
        <end position="93"/>
    </location>
</feature>
<dbReference type="InterPro" id="IPR049883">
    <property type="entry name" value="NOTCH1_EGF-like"/>
</dbReference>
<keyword evidence="5" id="KW-0677">Repeat</keyword>
<dbReference type="InterPro" id="IPR017878">
    <property type="entry name" value="TB_dom"/>
</dbReference>
<evidence type="ECO:0000256" key="6">
    <source>
        <dbReference type="ARBA" id="ARBA00023157"/>
    </source>
</evidence>
<protein>
    <recommendedName>
        <fullName evidence="15">Latent transforming growth factor beta binding protein 4</fullName>
    </recommendedName>
</protein>
<evidence type="ECO:0000256" key="10">
    <source>
        <dbReference type="PROSITE-ProRule" id="PRU00076"/>
    </source>
</evidence>
<dbReference type="SMART" id="SM00181">
    <property type="entry name" value="EGF"/>
    <property type="match status" value="4"/>
</dbReference>
<comment type="subcellular location">
    <subcellularLocation>
        <location evidence="1">Secreted</location>
        <location evidence="1">Extracellular space</location>
        <location evidence="1">Extracellular matrix</location>
    </subcellularLocation>
</comment>
<evidence type="ECO:0000256" key="7">
    <source>
        <dbReference type="ARBA" id="ARBA00023180"/>
    </source>
</evidence>
<evidence type="ECO:0000256" key="9">
    <source>
        <dbReference type="ARBA" id="ARBA00038081"/>
    </source>
</evidence>
<accession>A0A8C3IAK2</accession>
<dbReference type="PROSITE" id="PS00010">
    <property type="entry name" value="ASX_HYDROXYL"/>
    <property type="match status" value="1"/>
</dbReference>
<dbReference type="PANTHER" id="PTHR24034">
    <property type="entry name" value="EGF-LIKE DOMAIN-CONTAINING PROTEIN"/>
    <property type="match status" value="1"/>
</dbReference>
<evidence type="ECO:0000256" key="3">
    <source>
        <dbReference type="ARBA" id="ARBA00022536"/>
    </source>
</evidence>
<dbReference type="GO" id="GO:0005509">
    <property type="term" value="F:calcium ion binding"/>
    <property type="evidence" value="ECO:0007669"/>
    <property type="project" value="InterPro"/>
</dbReference>
<dbReference type="GeneTree" id="ENSGT00940000158234"/>
<keyword evidence="8" id="KW-0340">Growth factor binding</keyword>
<organism evidence="13 14">
    <name type="scientific">Chrysemys picta bellii</name>
    <name type="common">Western painted turtle</name>
    <name type="synonym">Emys bellii</name>
    <dbReference type="NCBI Taxonomy" id="8478"/>
    <lineage>
        <taxon>Eukaryota</taxon>
        <taxon>Metazoa</taxon>
        <taxon>Chordata</taxon>
        <taxon>Craniata</taxon>
        <taxon>Vertebrata</taxon>
        <taxon>Euteleostomi</taxon>
        <taxon>Archelosauria</taxon>
        <taxon>Testudinata</taxon>
        <taxon>Testudines</taxon>
        <taxon>Cryptodira</taxon>
        <taxon>Durocryptodira</taxon>
        <taxon>Testudinoidea</taxon>
        <taxon>Emydidae</taxon>
        <taxon>Chrysemys</taxon>
    </lineage>
</organism>
<evidence type="ECO:0000256" key="1">
    <source>
        <dbReference type="ARBA" id="ARBA00004498"/>
    </source>
</evidence>
<dbReference type="InterPro" id="IPR036773">
    <property type="entry name" value="TB_dom_sf"/>
</dbReference>
<dbReference type="InterPro" id="IPR009030">
    <property type="entry name" value="Growth_fac_rcpt_cys_sf"/>
</dbReference>
<dbReference type="AlphaFoldDB" id="A0A8C3IAK2"/>
<dbReference type="SUPFAM" id="SSF57184">
    <property type="entry name" value="Growth factor receptor domain"/>
    <property type="match status" value="1"/>
</dbReference>
<dbReference type="InterPro" id="IPR001881">
    <property type="entry name" value="EGF-like_Ca-bd_dom"/>
</dbReference>
<keyword evidence="7" id="KW-0325">Glycoprotein</keyword>
<evidence type="ECO:0000256" key="2">
    <source>
        <dbReference type="ARBA" id="ARBA00022530"/>
    </source>
</evidence>
<evidence type="ECO:0000256" key="4">
    <source>
        <dbReference type="ARBA" id="ARBA00022729"/>
    </source>
</evidence>
<reference evidence="13" key="1">
    <citation type="submission" date="2025-08" db="UniProtKB">
        <authorList>
            <consortium name="Ensembl"/>
        </authorList>
    </citation>
    <scope>IDENTIFICATION</scope>
</reference>
<feature type="domain" description="EGF-like" evidence="11">
    <location>
        <begin position="128"/>
        <end position="169"/>
    </location>
</feature>
<dbReference type="PROSITE" id="PS51364">
    <property type="entry name" value="TB"/>
    <property type="match status" value="1"/>
</dbReference>
<dbReference type="SUPFAM" id="SSF57581">
    <property type="entry name" value="TB module/8-cys domain"/>
    <property type="match status" value="1"/>
</dbReference>
<dbReference type="InterPro" id="IPR018097">
    <property type="entry name" value="EGF_Ca-bd_CS"/>
</dbReference>
<dbReference type="Gene3D" id="2.10.25.10">
    <property type="entry name" value="Laminin"/>
    <property type="match status" value="3"/>
</dbReference>
<keyword evidence="3 10" id="KW-0245">EGF-like domain</keyword>
<evidence type="ECO:0000256" key="5">
    <source>
        <dbReference type="ARBA" id="ARBA00022737"/>
    </source>
</evidence>
<keyword evidence="2" id="KW-0964">Secreted</keyword>
<name>A0A8C3IAK2_CHRPI</name>
<comment type="similarity">
    <text evidence="9">Belongs to the LTBP family.</text>
</comment>
<keyword evidence="6" id="KW-1015">Disulfide bond</keyword>
<dbReference type="InterPro" id="IPR000152">
    <property type="entry name" value="EGF-type_Asp/Asn_hydroxyl_site"/>
</dbReference>
<comment type="caution">
    <text evidence="10">Lacks conserved residue(s) required for the propagation of feature annotation.</text>
</comment>
<dbReference type="FunFam" id="2.10.25.10:FF:000017">
    <property type="entry name" value="latent-transforming growth factor beta-binding protein 4 isoform X1"/>
    <property type="match status" value="3"/>
</dbReference>
<dbReference type="Ensembl" id="ENSCPBT00000036421.1">
    <property type="protein sequence ID" value="ENSCPBP00000030950.1"/>
    <property type="gene ID" value="ENSCPBG00000021749.1"/>
</dbReference>
<dbReference type="PROSITE" id="PS01186">
    <property type="entry name" value="EGF_2"/>
    <property type="match status" value="1"/>
</dbReference>
<keyword evidence="14" id="KW-1185">Reference proteome</keyword>
<dbReference type="Proteomes" id="UP000694380">
    <property type="component" value="Unplaced"/>
</dbReference>
<dbReference type="InterPro" id="IPR050751">
    <property type="entry name" value="ECM_structural_protein"/>
</dbReference>
<evidence type="ECO:0000259" key="12">
    <source>
        <dbReference type="PROSITE" id="PS51364"/>
    </source>
</evidence>
<sequence>MGHGRAGSGGGAPAVAPWGAQRVCPRVRLSPAHHVISEAKGPCYRVLRDGACSLPTLRNITKQICCCSRVGKAWGWGCERCPLFGSGEPPDICGPGRCGPRQGGYTCLCHPGFWLSTQGNRLCLSAPDMDECRQSPRPCANGRCENTVGSYRCVCDPGYRAAPPGTECRDVDECQEYGGALCGAQRCENQPGSYRCVPACEPGYRAGAAGACVGECQGAGGWQVHAHGRGDPVLEYVDECQEYGGTLCGAQRCENQPGSYRCVPACEPGYRAGAAGACVGECHGARGVCPGRGRASERWV</sequence>
<evidence type="ECO:0000313" key="13">
    <source>
        <dbReference type="Ensembl" id="ENSCPBP00000030950.1"/>
    </source>
</evidence>
<proteinExistence type="inferred from homology"/>
<dbReference type="PROSITE" id="PS01187">
    <property type="entry name" value="EGF_CA"/>
    <property type="match status" value="2"/>
</dbReference>
<reference evidence="13" key="2">
    <citation type="submission" date="2025-09" db="UniProtKB">
        <authorList>
            <consortium name="Ensembl"/>
        </authorList>
    </citation>
    <scope>IDENTIFICATION</scope>
</reference>
<keyword evidence="4" id="KW-0732">Signal</keyword>
<evidence type="ECO:0000259" key="11">
    <source>
        <dbReference type="PROSITE" id="PS50026"/>
    </source>
</evidence>
<dbReference type="GO" id="GO:0019838">
    <property type="term" value="F:growth factor binding"/>
    <property type="evidence" value="ECO:0007669"/>
    <property type="project" value="UniProtKB-KW"/>
</dbReference>
<dbReference type="Gene3D" id="3.90.290.10">
    <property type="entry name" value="TGF-beta binding (TB) domain"/>
    <property type="match status" value="1"/>
</dbReference>
<dbReference type="Pfam" id="PF07645">
    <property type="entry name" value="EGF_CA"/>
    <property type="match status" value="3"/>
</dbReference>
<evidence type="ECO:0000256" key="8">
    <source>
        <dbReference type="ARBA" id="ARBA00023183"/>
    </source>
</evidence>